<evidence type="ECO:0000313" key="1">
    <source>
        <dbReference type="EMBL" id="CUM71969.1"/>
    </source>
</evidence>
<dbReference type="Proteomes" id="UP000095673">
    <property type="component" value="Unassembled WGS sequence"/>
</dbReference>
<organism evidence="1 2">
    <name type="scientific">Agathobacter rectalis</name>
    <dbReference type="NCBI Taxonomy" id="39491"/>
    <lineage>
        <taxon>Bacteria</taxon>
        <taxon>Bacillati</taxon>
        <taxon>Bacillota</taxon>
        <taxon>Clostridia</taxon>
        <taxon>Lachnospirales</taxon>
        <taxon>Lachnospiraceae</taxon>
        <taxon>Agathobacter</taxon>
    </lineage>
</organism>
<protein>
    <submittedName>
        <fullName evidence="1">Uncharacterized protein</fullName>
    </submittedName>
</protein>
<dbReference type="AlphaFoldDB" id="A0A173R313"/>
<dbReference type="EMBL" id="CYXM01000001">
    <property type="protein sequence ID" value="CUM71969.1"/>
    <property type="molecule type" value="Genomic_DNA"/>
</dbReference>
<proteinExistence type="predicted"/>
<gene>
    <name evidence="1" type="ORF">ERS852580_00221</name>
</gene>
<reference evidence="1 2" key="1">
    <citation type="submission" date="2015-09" db="EMBL/GenBank/DDBJ databases">
        <authorList>
            <consortium name="Pathogen Informatics"/>
        </authorList>
    </citation>
    <scope>NUCLEOTIDE SEQUENCE [LARGE SCALE GENOMIC DNA]</scope>
    <source>
        <strain evidence="1 2">2789STDY5834968</strain>
    </source>
</reference>
<accession>A0A173R313</accession>
<name>A0A173R313_9FIRM</name>
<sequence>MLNGVGTNISMAYTSNYNKKSTDDKMDIEFEIGNSEQNSLNKCGERQSELTEIYMNMLSENNSSLYNKLVNNKNAVEQVSPDKEIPNDKLKNIGMTSFGLSDTESQVVLASYVKTSKEDDPVVQVAYGYGDNRKVYHVHVNDVDTSNASDLEMFALMSYEGYKGRTAPDSINNYSAYKTMKADAGYGMASADENSFVNKKVNADYLLEQIYGSLKKRETEQEAKSFDVCEYLLQMIKNR</sequence>
<dbReference type="OrthoDB" id="2061322at2"/>
<dbReference type="RefSeq" id="WP_055236788.1">
    <property type="nucleotide sequence ID" value="NZ_CYXM01000001.1"/>
</dbReference>
<evidence type="ECO:0000313" key="2">
    <source>
        <dbReference type="Proteomes" id="UP000095673"/>
    </source>
</evidence>